<dbReference type="InterPro" id="IPR029045">
    <property type="entry name" value="ClpP/crotonase-like_dom_sf"/>
</dbReference>
<dbReference type="RefSeq" id="WP_093046343.1">
    <property type="nucleotide sequence ID" value="NZ_FNQR01000019.1"/>
</dbReference>
<dbReference type="PROSITE" id="PS00166">
    <property type="entry name" value="ENOYL_COA_HYDRATASE"/>
    <property type="match status" value="1"/>
</dbReference>
<name>A0A1H4GYU5_9BACI</name>
<reference evidence="4 5" key="1">
    <citation type="submission" date="2016-10" db="EMBL/GenBank/DDBJ databases">
        <authorList>
            <person name="de Groot N.N."/>
        </authorList>
    </citation>
    <scope>NUCLEOTIDE SEQUENCE [LARGE SCALE GENOMIC DNA]</scope>
    <source>
        <strain evidence="4 5">CCM7597</strain>
    </source>
</reference>
<organism evidence="4 5">
    <name type="scientific">Thalassobacillus cyri</name>
    <dbReference type="NCBI Taxonomy" id="571932"/>
    <lineage>
        <taxon>Bacteria</taxon>
        <taxon>Bacillati</taxon>
        <taxon>Bacillota</taxon>
        <taxon>Bacilli</taxon>
        <taxon>Bacillales</taxon>
        <taxon>Bacillaceae</taxon>
        <taxon>Thalassobacillus</taxon>
    </lineage>
</organism>
<evidence type="ECO:0000256" key="1">
    <source>
        <dbReference type="ARBA" id="ARBA00005254"/>
    </source>
</evidence>
<dbReference type="Pfam" id="PF00378">
    <property type="entry name" value="ECH_1"/>
    <property type="match status" value="1"/>
</dbReference>
<evidence type="ECO:0000256" key="3">
    <source>
        <dbReference type="RuleBase" id="RU003707"/>
    </source>
</evidence>
<dbReference type="AlphaFoldDB" id="A0A1H4GYU5"/>
<gene>
    <name evidence="4" type="ORF">SAMN05421743_11957</name>
</gene>
<dbReference type="Gene3D" id="1.10.12.10">
    <property type="entry name" value="Lyase 2-enoyl-coa Hydratase, Chain A, domain 2"/>
    <property type="match status" value="1"/>
</dbReference>
<sequence length="260" mass="28166">MLELVKLEEPAEHVKKLTLNRPKAANALSKQLLAEINEALGEVEKNKNTRCLIITGSGGKAFCAGADLKERAGMTEQEVVETVTLIGDTIHRVEQIEVPTIAVLNGVAFGGGLELALACDLRLSSNAAKMGLTETSLGIIPGAGGTQRLSRLIGLGKAKEMIFTAKPITCETARSIGLIEYAYDQTIVQEEALALAERIANNAPIALRQAKKAIHQGYQTDIETGLQIEKKCYQTTIPTKDRLEGLQAFKEKRKPIYRGE</sequence>
<dbReference type="CDD" id="cd06558">
    <property type="entry name" value="crotonase-like"/>
    <property type="match status" value="1"/>
</dbReference>
<proteinExistence type="inferred from homology"/>
<dbReference type="STRING" id="571932.SAMN05421743_11957"/>
<dbReference type="Proteomes" id="UP000198584">
    <property type="component" value="Unassembled WGS sequence"/>
</dbReference>
<evidence type="ECO:0000256" key="2">
    <source>
        <dbReference type="ARBA" id="ARBA00023239"/>
    </source>
</evidence>
<protein>
    <submittedName>
        <fullName evidence="4">Enoyl-CoA hydratase/carnithine racemase</fullName>
    </submittedName>
</protein>
<dbReference type="InterPro" id="IPR018376">
    <property type="entry name" value="Enoyl-CoA_hyd/isom_CS"/>
</dbReference>
<dbReference type="NCBIfam" id="NF005802">
    <property type="entry name" value="PRK07657.1"/>
    <property type="match status" value="1"/>
</dbReference>
<dbReference type="InterPro" id="IPR001753">
    <property type="entry name" value="Enoyl-CoA_hydra/iso"/>
</dbReference>
<dbReference type="InterPro" id="IPR014748">
    <property type="entry name" value="Enoyl-CoA_hydra_C"/>
</dbReference>
<dbReference type="PANTHER" id="PTHR11941">
    <property type="entry name" value="ENOYL-COA HYDRATASE-RELATED"/>
    <property type="match status" value="1"/>
</dbReference>
<dbReference type="EMBL" id="FNQR01000019">
    <property type="protein sequence ID" value="SEB13902.1"/>
    <property type="molecule type" value="Genomic_DNA"/>
</dbReference>
<keyword evidence="2" id="KW-0456">Lyase</keyword>
<evidence type="ECO:0000313" key="4">
    <source>
        <dbReference type="EMBL" id="SEB13902.1"/>
    </source>
</evidence>
<evidence type="ECO:0000313" key="5">
    <source>
        <dbReference type="Proteomes" id="UP000198584"/>
    </source>
</evidence>
<dbReference type="GO" id="GO:0016836">
    <property type="term" value="F:hydro-lyase activity"/>
    <property type="evidence" value="ECO:0007669"/>
    <property type="project" value="UniProtKB-ARBA"/>
</dbReference>
<dbReference type="Gene3D" id="3.90.226.10">
    <property type="entry name" value="2-enoyl-CoA Hydratase, Chain A, domain 1"/>
    <property type="match status" value="1"/>
</dbReference>
<dbReference type="OrthoDB" id="9775794at2"/>
<dbReference type="PANTHER" id="PTHR11941:SF54">
    <property type="entry name" value="ENOYL-COA HYDRATASE, MITOCHONDRIAL"/>
    <property type="match status" value="1"/>
</dbReference>
<keyword evidence="5" id="KW-1185">Reference proteome</keyword>
<accession>A0A1H4GYU5</accession>
<dbReference type="SUPFAM" id="SSF52096">
    <property type="entry name" value="ClpP/crotonase"/>
    <property type="match status" value="1"/>
</dbReference>
<dbReference type="FunFam" id="1.10.12.10:FF:000001">
    <property type="entry name" value="Probable enoyl-CoA hydratase, mitochondrial"/>
    <property type="match status" value="1"/>
</dbReference>
<dbReference type="FunFam" id="3.90.226.10:FF:000009">
    <property type="entry name" value="Carnitinyl-CoA dehydratase"/>
    <property type="match status" value="1"/>
</dbReference>
<comment type="similarity">
    <text evidence="1 3">Belongs to the enoyl-CoA hydratase/isomerase family.</text>
</comment>
<dbReference type="GO" id="GO:0006635">
    <property type="term" value="P:fatty acid beta-oxidation"/>
    <property type="evidence" value="ECO:0007669"/>
    <property type="project" value="TreeGrafter"/>
</dbReference>